<accession>A0A699ZX62</accession>
<keyword evidence="2" id="KW-1185">Reference proteome</keyword>
<gene>
    <name evidence="1" type="ORF">HaLaN_17682</name>
</gene>
<reference evidence="1 2" key="1">
    <citation type="submission" date="2020-02" db="EMBL/GenBank/DDBJ databases">
        <title>Draft genome sequence of Haematococcus lacustris strain NIES-144.</title>
        <authorList>
            <person name="Morimoto D."/>
            <person name="Nakagawa S."/>
            <person name="Yoshida T."/>
            <person name="Sawayama S."/>
        </authorList>
    </citation>
    <scope>NUCLEOTIDE SEQUENCE [LARGE SCALE GENOMIC DNA]</scope>
    <source>
        <strain evidence="1 2">NIES-144</strain>
    </source>
</reference>
<name>A0A699ZX62_HAELA</name>
<evidence type="ECO:0000313" key="2">
    <source>
        <dbReference type="Proteomes" id="UP000485058"/>
    </source>
</evidence>
<sequence length="63" mass="6777">MMPSAVSIGSVAAPEFVEHHFVELYTKKVKGVVIITLLGGLTHLDYDCNIMVGAAMEFKNGVP</sequence>
<comment type="caution">
    <text evidence="1">The sequence shown here is derived from an EMBL/GenBank/DDBJ whole genome shotgun (WGS) entry which is preliminary data.</text>
</comment>
<dbReference type="AlphaFoldDB" id="A0A699ZX62"/>
<organism evidence="1 2">
    <name type="scientific">Haematococcus lacustris</name>
    <name type="common">Green alga</name>
    <name type="synonym">Haematococcus pluvialis</name>
    <dbReference type="NCBI Taxonomy" id="44745"/>
    <lineage>
        <taxon>Eukaryota</taxon>
        <taxon>Viridiplantae</taxon>
        <taxon>Chlorophyta</taxon>
        <taxon>core chlorophytes</taxon>
        <taxon>Chlorophyceae</taxon>
        <taxon>CS clade</taxon>
        <taxon>Chlamydomonadales</taxon>
        <taxon>Haematococcaceae</taxon>
        <taxon>Haematococcus</taxon>
    </lineage>
</organism>
<evidence type="ECO:0000313" key="1">
    <source>
        <dbReference type="EMBL" id="GFH20542.1"/>
    </source>
</evidence>
<protein>
    <submittedName>
        <fullName evidence="1">Uncharacterized protein</fullName>
    </submittedName>
</protein>
<proteinExistence type="predicted"/>
<dbReference type="EMBL" id="BLLF01001655">
    <property type="protein sequence ID" value="GFH20542.1"/>
    <property type="molecule type" value="Genomic_DNA"/>
</dbReference>
<dbReference type="Proteomes" id="UP000485058">
    <property type="component" value="Unassembled WGS sequence"/>
</dbReference>